<evidence type="ECO:0000313" key="3">
    <source>
        <dbReference type="Proteomes" id="UP000179807"/>
    </source>
</evidence>
<dbReference type="GO" id="GO:0005525">
    <property type="term" value="F:GTP binding"/>
    <property type="evidence" value="ECO:0007669"/>
    <property type="project" value="InterPro"/>
</dbReference>
<dbReference type="SMART" id="SM00173">
    <property type="entry name" value="RAS"/>
    <property type="match status" value="1"/>
</dbReference>
<dbReference type="RefSeq" id="XP_068361527.1">
    <property type="nucleotide sequence ID" value="XM_068502992.1"/>
</dbReference>
<dbReference type="PROSITE" id="PS51419">
    <property type="entry name" value="RAB"/>
    <property type="match status" value="1"/>
</dbReference>
<name>A0A1J4KAE0_9EUKA</name>
<dbReference type="SUPFAM" id="SSF52540">
    <property type="entry name" value="P-loop containing nucleoside triphosphate hydrolases"/>
    <property type="match status" value="1"/>
</dbReference>
<dbReference type="PANTHER" id="PTHR47978">
    <property type="match status" value="1"/>
</dbReference>
<dbReference type="FunFam" id="3.40.50.300:FF:001586">
    <property type="entry name" value="Small GTP-binding protein, putative"/>
    <property type="match status" value="1"/>
</dbReference>
<evidence type="ECO:0000313" key="2">
    <source>
        <dbReference type="EMBL" id="OHT08391.1"/>
    </source>
</evidence>
<evidence type="ECO:0000256" key="1">
    <source>
        <dbReference type="ARBA" id="ARBA00022741"/>
    </source>
</evidence>
<keyword evidence="1" id="KW-0547">Nucleotide-binding</keyword>
<dbReference type="Proteomes" id="UP000179807">
    <property type="component" value="Unassembled WGS sequence"/>
</dbReference>
<keyword evidence="3" id="KW-1185">Reference proteome</keyword>
<dbReference type="VEuPathDB" id="TrichDB:TRFO_23159"/>
<comment type="caution">
    <text evidence="2">The sequence shown here is derived from an EMBL/GenBank/DDBJ whole genome shotgun (WGS) entry which is preliminary data.</text>
</comment>
<dbReference type="InterPro" id="IPR005225">
    <property type="entry name" value="Small_GTP-bd"/>
</dbReference>
<dbReference type="PROSITE" id="PS51420">
    <property type="entry name" value="RHO"/>
    <property type="match status" value="1"/>
</dbReference>
<dbReference type="AlphaFoldDB" id="A0A1J4KAE0"/>
<gene>
    <name evidence="2" type="primary">RAB15</name>
    <name evidence="2" type="ORF">TRFO_23159</name>
</gene>
<dbReference type="GeneID" id="94837696"/>
<dbReference type="SMART" id="SM00174">
    <property type="entry name" value="RHO"/>
    <property type="match status" value="1"/>
</dbReference>
<dbReference type="PROSITE" id="PS51421">
    <property type="entry name" value="RAS"/>
    <property type="match status" value="1"/>
</dbReference>
<dbReference type="NCBIfam" id="TIGR00231">
    <property type="entry name" value="small_GTP"/>
    <property type="match status" value="1"/>
</dbReference>
<dbReference type="PRINTS" id="PR00449">
    <property type="entry name" value="RASTRNSFRMNG"/>
</dbReference>
<reference evidence="2" key="1">
    <citation type="submission" date="2016-10" db="EMBL/GenBank/DDBJ databases">
        <authorList>
            <person name="Benchimol M."/>
            <person name="Almeida L.G."/>
            <person name="Vasconcelos A.T."/>
            <person name="Perreira-Neves A."/>
            <person name="Rosa I.A."/>
            <person name="Tasca T."/>
            <person name="Bogo M.R."/>
            <person name="de Souza W."/>
        </authorList>
    </citation>
    <scope>NUCLEOTIDE SEQUENCE [LARGE SCALE GENOMIC DNA]</scope>
    <source>
        <strain evidence="2">K</strain>
    </source>
</reference>
<dbReference type="SMART" id="SM00175">
    <property type="entry name" value="RAB"/>
    <property type="match status" value="1"/>
</dbReference>
<dbReference type="SMART" id="SM00176">
    <property type="entry name" value="RAN"/>
    <property type="match status" value="1"/>
</dbReference>
<sequence>MKSHRSKHSSLLGNQQDKSLHYKIVMVGNSGVGKTALVEKLSGNNFSDTHIPTVGAQFTSKETIINEHKVSLELWDTAGQEVFRSLVGLYTREANGAFLLFDITSKLSYDDIPKWLDFLKENAPTAKIVIFGNKSDISEQREVSETEIQKFVEENQFIYFEGSAKTGLNVNDAFERMAEIVLEGDITKKRMENKKLKVDNQNEGSQKCCL</sequence>
<dbReference type="InterPro" id="IPR001806">
    <property type="entry name" value="Small_GTPase"/>
</dbReference>
<dbReference type="EMBL" id="MLAK01000669">
    <property type="protein sequence ID" value="OHT08391.1"/>
    <property type="molecule type" value="Genomic_DNA"/>
</dbReference>
<accession>A0A1J4KAE0</accession>
<dbReference type="PROSITE" id="PS51417">
    <property type="entry name" value="ARF"/>
    <property type="match status" value="1"/>
</dbReference>
<dbReference type="SMART" id="SM00177">
    <property type="entry name" value="ARF"/>
    <property type="match status" value="1"/>
</dbReference>
<dbReference type="Pfam" id="PF00071">
    <property type="entry name" value="Ras"/>
    <property type="match status" value="1"/>
</dbReference>
<organism evidence="2 3">
    <name type="scientific">Tritrichomonas foetus</name>
    <dbReference type="NCBI Taxonomy" id="1144522"/>
    <lineage>
        <taxon>Eukaryota</taxon>
        <taxon>Metamonada</taxon>
        <taxon>Parabasalia</taxon>
        <taxon>Tritrichomonadida</taxon>
        <taxon>Tritrichomonadidae</taxon>
        <taxon>Tritrichomonas</taxon>
    </lineage>
</organism>
<proteinExistence type="predicted"/>
<dbReference type="InterPro" id="IPR027417">
    <property type="entry name" value="P-loop_NTPase"/>
</dbReference>
<dbReference type="Gene3D" id="3.40.50.300">
    <property type="entry name" value="P-loop containing nucleotide triphosphate hydrolases"/>
    <property type="match status" value="1"/>
</dbReference>
<dbReference type="GO" id="GO:0003924">
    <property type="term" value="F:GTPase activity"/>
    <property type="evidence" value="ECO:0007669"/>
    <property type="project" value="InterPro"/>
</dbReference>
<protein>
    <submittedName>
        <fullName evidence="2">Ras-related protein Rab-15</fullName>
    </submittedName>
</protein>
<dbReference type="CDD" id="cd00154">
    <property type="entry name" value="Rab"/>
    <property type="match status" value="1"/>
</dbReference>